<dbReference type="Proteomes" id="UP000005824">
    <property type="component" value="Unassembled WGS sequence"/>
</dbReference>
<keyword evidence="5 9" id="KW-1133">Transmembrane helix</keyword>
<keyword evidence="12" id="KW-1185">Reference proteome</keyword>
<evidence type="ECO:0000256" key="9">
    <source>
        <dbReference type="SAM" id="Phobius"/>
    </source>
</evidence>
<feature type="transmembrane region" description="Helical" evidence="9">
    <location>
        <begin position="234"/>
        <end position="255"/>
    </location>
</feature>
<protein>
    <recommendedName>
        <fullName evidence="13">Glycosyltransferase RgtA/B/C/D-like domain-containing protein</fullName>
    </recommendedName>
</protein>
<dbReference type="EMBL" id="ABVL01000023">
    <property type="protein sequence ID" value="EDY17113.1"/>
    <property type="molecule type" value="Genomic_DNA"/>
</dbReference>
<sequence length="323" mass="35532">MKKKPELLVLLIALLAMAAKLYCASTTYGTVDEVFFYRFAQNIAHEGVVNNYLHDPLFNHPPLLGNYLGFIYELAGGSNTTRASGQRFAFYQRLPGIIADFIVVLGLLWVRRRTGRPPWWAIAVLAASPISFMVSGYHGNFDPLIPLGLVLTVLACIHGRALLAGVLLAVACQVKIIPLIMSPVLFFFWWHRSKERAVTFVVANVLTLLLCWSAPLLAIPGVFARHVLVYNSIWGWWGITYLLNMTGIPAFAGIVSMKRSPRPKPGSCRRSSCSSSSGRWWSRGGGARAARRTCWPRWPLSGRCSSPSHPGSASSISSGSARS</sequence>
<evidence type="ECO:0000256" key="3">
    <source>
        <dbReference type="ARBA" id="ARBA00022679"/>
    </source>
</evidence>
<gene>
    <name evidence="11" type="ORF">CfE428DRAFT_5295</name>
</gene>
<evidence type="ECO:0008006" key="13">
    <source>
        <dbReference type="Google" id="ProtNLM"/>
    </source>
</evidence>
<keyword evidence="6 9" id="KW-0472">Membrane</keyword>
<accession>B4D8Q5</accession>
<feature type="transmembrane region" description="Helical" evidence="9">
    <location>
        <begin position="90"/>
        <end position="110"/>
    </location>
</feature>
<dbReference type="RefSeq" id="WP_006982616.1">
    <property type="nucleotide sequence ID" value="NZ_ABVL01000023.1"/>
</dbReference>
<comment type="caution">
    <text evidence="11">The sequence shown here is derived from an EMBL/GenBank/DDBJ whole genome shotgun (WGS) entry which is preliminary data.</text>
</comment>
<evidence type="ECO:0000256" key="8">
    <source>
        <dbReference type="SAM" id="MobiDB-lite"/>
    </source>
</evidence>
<dbReference type="AlphaFoldDB" id="B4D8Q5"/>
<evidence type="ECO:0000256" key="2">
    <source>
        <dbReference type="ARBA" id="ARBA00022475"/>
    </source>
</evidence>
<comment type="subcellular location">
    <subcellularLocation>
        <location evidence="1">Cell membrane</location>
        <topology evidence="1">Multi-pass membrane protein</topology>
    </subcellularLocation>
</comment>
<keyword evidence="3" id="KW-0808">Transferase</keyword>
<dbReference type="InParanoid" id="B4D8Q5"/>
<evidence type="ECO:0000256" key="5">
    <source>
        <dbReference type="ARBA" id="ARBA00022989"/>
    </source>
</evidence>
<feature type="transmembrane region" description="Helical" evidence="9">
    <location>
        <begin position="119"/>
        <end position="141"/>
    </location>
</feature>
<feature type="compositionally biased region" description="Low complexity" evidence="8">
    <location>
        <begin position="305"/>
        <end position="323"/>
    </location>
</feature>
<reference evidence="11 12" key="1">
    <citation type="journal article" date="2011" name="J. Bacteriol.">
        <title>Genome sequence of Chthoniobacter flavus Ellin428, an aerobic heterotrophic soil bacterium.</title>
        <authorList>
            <person name="Kant R."/>
            <person name="van Passel M.W."/>
            <person name="Palva A."/>
            <person name="Lucas S."/>
            <person name="Lapidus A."/>
            <person name="Glavina Del Rio T."/>
            <person name="Dalin E."/>
            <person name="Tice H."/>
            <person name="Bruce D."/>
            <person name="Goodwin L."/>
            <person name="Pitluck S."/>
            <person name="Larimer F.W."/>
            <person name="Land M.L."/>
            <person name="Hauser L."/>
            <person name="Sangwan P."/>
            <person name="de Vos W.M."/>
            <person name="Janssen P.H."/>
            <person name="Smidt H."/>
        </authorList>
    </citation>
    <scope>NUCLEOTIDE SEQUENCE [LARGE SCALE GENOMIC DNA]</scope>
    <source>
        <strain evidence="11 12">Ellin428</strain>
    </source>
</reference>
<keyword evidence="4 9" id="KW-0812">Transmembrane</keyword>
<comment type="similarity">
    <text evidence="7">Belongs to the glycosyltransferase 87 family.</text>
</comment>
<evidence type="ECO:0000256" key="6">
    <source>
        <dbReference type="ARBA" id="ARBA00023136"/>
    </source>
</evidence>
<feature type="chain" id="PRO_5002803292" description="Glycosyltransferase RgtA/B/C/D-like domain-containing protein" evidence="10">
    <location>
        <begin position="19"/>
        <end position="323"/>
    </location>
</feature>
<dbReference type="Pfam" id="PF09594">
    <property type="entry name" value="GT87"/>
    <property type="match status" value="1"/>
</dbReference>
<proteinExistence type="inferred from homology"/>
<evidence type="ECO:0000256" key="10">
    <source>
        <dbReference type="SAM" id="SignalP"/>
    </source>
</evidence>
<name>B4D8Q5_9BACT</name>
<dbReference type="GO" id="GO:0016758">
    <property type="term" value="F:hexosyltransferase activity"/>
    <property type="evidence" value="ECO:0007669"/>
    <property type="project" value="InterPro"/>
</dbReference>
<feature type="transmembrane region" description="Helical" evidence="9">
    <location>
        <begin position="161"/>
        <end position="190"/>
    </location>
</feature>
<dbReference type="eggNOG" id="ENOG50338QV">
    <property type="taxonomic scope" value="Bacteria"/>
</dbReference>
<dbReference type="InterPro" id="IPR018584">
    <property type="entry name" value="GT87"/>
</dbReference>
<evidence type="ECO:0000313" key="12">
    <source>
        <dbReference type="Proteomes" id="UP000005824"/>
    </source>
</evidence>
<dbReference type="GO" id="GO:0005886">
    <property type="term" value="C:plasma membrane"/>
    <property type="evidence" value="ECO:0007669"/>
    <property type="project" value="UniProtKB-SubCell"/>
</dbReference>
<feature type="signal peptide" evidence="10">
    <location>
        <begin position="1"/>
        <end position="18"/>
    </location>
</feature>
<feature type="region of interest" description="Disordered" evidence="8">
    <location>
        <begin position="259"/>
        <end position="323"/>
    </location>
</feature>
<evidence type="ECO:0000313" key="11">
    <source>
        <dbReference type="EMBL" id="EDY17113.1"/>
    </source>
</evidence>
<evidence type="ECO:0000256" key="1">
    <source>
        <dbReference type="ARBA" id="ARBA00004651"/>
    </source>
</evidence>
<evidence type="ECO:0000256" key="4">
    <source>
        <dbReference type="ARBA" id="ARBA00022692"/>
    </source>
</evidence>
<evidence type="ECO:0000256" key="7">
    <source>
        <dbReference type="ARBA" id="ARBA00024033"/>
    </source>
</evidence>
<keyword evidence="10" id="KW-0732">Signal</keyword>
<feature type="compositionally biased region" description="Low complexity" evidence="8">
    <location>
        <begin position="265"/>
        <end position="282"/>
    </location>
</feature>
<keyword evidence="2" id="KW-1003">Cell membrane</keyword>
<feature type="transmembrane region" description="Helical" evidence="9">
    <location>
        <begin position="197"/>
        <end position="222"/>
    </location>
</feature>
<organism evidence="11 12">
    <name type="scientific">Chthoniobacter flavus Ellin428</name>
    <dbReference type="NCBI Taxonomy" id="497964"/>
    <lineage>
        <taxon>Bacteria</taxon>
        <taxon>Pseudomonadati</taxon>
        <taxon>Verrucomicrobiota</taxon>
        <taxon>Spartobacteria</taxon>
        <taxon>Chthoniobacterales</taxon>
        <taxon>Chthoniobacteraceae</taxon>
        <taxon>Chthoniobacter</taxon>
    </lineage>
</organism>